<dbReference type="PANTHER" id="PTHR18866:SF33">
    <property type="entry name" value="METHYLCROTONOYL-COA CARBOXYLASE SUBUNIT ALPHA, MITOCHONDRIAL-RELATED"/>
    <property type="match status" value="1"/>
</dbReference>
<evidence type="ECO:0000256" key="1">
    <source>
        <dbReference type="ARBA" id="ARBA00001953"/>
    </source>
</evidence>
<feature type="domain" description="ATP-grasp" evidence="9">
    <location>
        <begin position="150"/>
        <end position="389"/>
    </location>
</feature>
<feature type="compositionally biased region" description="Low complexity" evidence="8">
    <location>
        <begin position="9"/>
        <end position="20"/>
    </location>
</feature>
<dbReference type="Pfam" id="PF00364">
    <property type="entry name" value="Biotin_lipoyl"/>
    <property type="match status" value="1"/>
</dbReference>
<protein>
    <recommendedName>
        <fullName evidence="2">biotin carboxylase</fullName>
        <ecNumber evidence="2">6.3.4.14</ecNumber>
    </recommendedName>
</protein>
<name>A0ABS3IB63_9MICO</name>
<keyword evidence="4 7" id="KW-0547">Nucleotide-binding</keyword>
<dbReference type="RefSeq" id="WP_207276185.1">
    <property type="nucleotide sequence ID" value="NZ_JAFMPK010000047.1"/>
</dbReference>
<keyword evidence="12" id="KW-1185">Reference proteome</keyword>
<dbReference type="SUPFAM" id="SSF52440">
    <property type="entry name" value="PreATP-grasp domain"/>
    <property type="match status" value="1"/>
</dbReference>
<dbReference type="InterPro" id="IPR011053">
    <property type="entry name" value="Single_hybrid_motif"/>
</dbReference>
<dbReference type="Gene3D" id="2.40.50.100">
    <property type="match status" value="1"/>
</dbReference>
<keyword evidence="6" id="KW-0092">Biotin</keyword>
<accession>A0ABS3IB63</accession>
<dbReference type="Gene3D" id="3.30.470.20">
    <property type="entry name" value="ATP-grasp fold, B domain"/>
    <property type="match status" value="1"/>
</dbReference>
<dbReference type="Proteomes" id="UP000664617">
    <property type="component" value="Unassembled WGS sequence"/>
</dbReference>
<sequence>MSDQHLHHPGTPSGAARPGAGAPGTGHDDRPFGTVLVANRGEIAVRVIRTLRRLGIRSVAVYSDADAGAPHVRLADTAVRIGPAPATSSYLDIDAVVEAARTAGADAVHPGYGFLSENPAFARACASAGIVLVGPTPEAMEAMADKISARDLVAARGVPVLPGTTGVTGPAGAPGVPATDEDLLAAAPGVGFPLIVKPAAGGGGKGMQVVDDAAALPAALVSARRVAAAAFGDDSLLLERYVPDPRHIEVQILADTHGTVIHLGERECSLQRRHQKVIEEAPSALLASLPDDVAATLRARMGEAACEVARACGYVGAGTVEMLVPGRPDAAPDAVPGTDADDDGPGRALDPASLDFWFLEMNTRLQVEHPVTEAVTGLDLVELQLRVAAGEKLPLAQDDVVLDGHAVEARVYAEVPARGFLPDTGTVLAYAGPTGPGVRVDSGITTGSVVGGDYDPMLAKVIAHGTDRSHAVDRLDRALADTVVLGVETNTGWLRELLAHPDVRAGRIDTGLIERAGDPAPPEPDDADLTEAARALAEHRPEETASPRARGHAVARATGQTWPHVTTGRTAAGTGEAVLRPGPWALDGFRPGAPAEPVRYEVAGRLVTVDGPVGSDGTVPADGPRGSSPEAADTATAVVQESGRAVRTVWLHRAGRTLALAAPTRAQASAARRAARAAAASASGTAGPDVRAAMPGTVAWVAEDGDVAAGDTLVVVEAMKMEHPLVAPHEGAATVRVTVGEQVRRDQVVATVAASPATDGGAGPAAAGPSGTAAG</sequence>
<dbReference type="SUPFAM" id="SSF56059">
    <property type="entry name" value="Glutathione synthetase ATP-binding domain-like"/>
    <property type="match status" value="1"/>
</dbReference>
<organism evidence="11 12">
    <name type="scientific">Myceligenerans salitolerans</name>
    <dbReference type="NCBI Taxonomy" id="1230528"/>
    <lineage>
        <taxon>Bacteria</taxon>
        <taxon>Bacillati</taxon>
        <taxon>Actinomycetota</taxon>
        <taxon>Actinomycetes</taxon>
        <taxon>Micrococcales</taxon>
        <taxon>Promicromonosporaceae</taxon>
        <taxon>Myceligenerans</taxon>
    </lineage>
</organism>
<proteinExistence type="predicted"/>
<feature type="domain" description="Biotin carboxylation" evidence="10">
    <location>
        <begin position="31"/>
        <end position="518"/>
    </location>
</feature>
<evidence type="ECO:0000256" key="3">
    <source>
        <dbReference type="ARBA" id="ARBA00022598"/>
    </source>
</evidence>
<dbReference type="InterPro" id="IPR011764">
    <property type="entry name" value="Biotin_carboxylation_dom"/>
</dbReference>
<evidence type="ECO:0000259" key="10">
    <source>
        <dbReference type="PROSITE" id="PS50979"/>
    </source>
</evidence>
<dbReference type="InterPro" id="IPR005479">
    <property type="entry name" value="CPAse_ATP-bd"/>
</dbReference>
<evidence type="ECO:0000313" key="11">
    <source>
        <dbReference type="EMBL" id="MBO0610264.1"/>
    </source>
</evidence>
<comment type="cofactor">
    <cofactor evidence="1">
        <name>biotin</name>
        <dbReference type="ChEBI" id="CHEBI:57586"/>
    </cofactor>
</comment>
<evidence type="ECO:0000256" key="7">
    <source>
        <dbReference type="PROSITE-ProRule" id="PRU00409"/>
    </source>
</evidence>
<dbReference type="EMBL" id="JAFMPK010000047">
    <property type="protein sequence ID" value="MBO0610264.1"/>
    <property type="molecule type" value="Genomic_DNA"/>
</dbReference>
<evidence type="ECO:0000256" key="2">
    <source>
        <dbReference type="ARBA" id="ARBA00013263"/>
    </source>
</evidence>
<dbReference type="InterPro" id="IPR005482">
    <property type="entry name" value="Biotin_COase_C"/>
</dbReference>
<dbReference type="InterPro" id="IPR011761">
    <property type="entry name" value="ATP-grasp"/>
</dbReference>
<dbReference type="InterPro" id="IPR011054">
    <property type="entry name" value="Rudment_hybrid_motif"/>
</dbReference>
<dbReference type="PROSITE" id="PS00188">
    <property type="entry name" value="BIOTIN"/>
    <property type="match status" value="1"/>
</dbReference>
<evidence type="ECO:0000256" key="6">
    <source>
        <dbReference type="ARBA" id="ARBA00023267"/>
    </source>
</evidence>
<comment type="caution">
    <text evidence="11">The sequence shown here is derived from an EMBL/GenBank/DDBJ whole genome shotgun (WGS) entry which is preliminary data.</text>
</comment>
<feature type="region of interest" description="Disordered" evidence="8">
    <location>
        <begin position="611"/>
        <end position="636"/>
    </location>
</feature>
<feature type="region of interest" description="Disordered" evidence="8">
    <location>
        <begin position="1"/>
        <end position="33"/>
    </location>
</feature>
<reference evidence="12" key="2">
    <citation type="submission" date="2023-07" db="EMBL/GenBank/DDBJ databases">
        <title>Myceligenerans salitolerans sp. nov., a halotolerant actinomycete isolated from a salt lake in Xinjiang, China.</title>
        <authorList>
            <person name="Guan T."/>
        </authorList>
    </citation>
    <scope>NUCLEOTIDE SEQUENCE [LARGE SCALE GENOMIC DNA]</scope>
    <source>
        <strain evidence="12">XHU 5031</strain>
    </source>
</reference>
<dbReference type="CDD" id="cd06850">
    <property type="entry name" value="biotinyl_domain"/>
    <property type="match status" value="1"/>
</dbReference>
<dbReference type="InterPro" id="IPR000089">
    <property type="entry name" value="Biotin_lipoyl"/>
</dbReference>
<dbReference type="SMART" id="SM00878">
    <property type="entry name" value="Biotin_carb_C"/>
    <property type="match status" value="1"/>
</dbReference>
<evidence type="ECO:0000256" key="5">
    <source>
        <dbReference type="ARBA" id="ARBA00022840"/>
    </source>
</evidence>
<dbReference type="EC" id="6.3.4.14" evidence="2"/>
<dbReference type="Pfam" id="PF00289">
    <property type="entry name" value="Biotin_carb_N"/>
    <property type="match status" value="1"/>
</dbReference>
<dbReference type="SUPFAM" id="SSF51246">
    <property type="entry name" value="Rudiment single hybrid motif"/>
    <property type="match status" value="1"/>
</dbReference>
<dbReference type="Pfam" id="PF02786">
    <property type="entry name" value="CPSase_L_D2"/>
    <property type="match status" value="2"/>
</dbReference>
<reference evidence="11 12" key="1">
    <citation type="submission" date="2021-03" db="EMBL/GenBank/DDBJ databases">
        <authorList>
            <person name="Xin L."/>
        </authorList>
    </citation>
    <scope>NUCLEOTIDE SEQUENCE [LARGE SCALE GENOMIC DNA]</scope>
    <source>
        <strain evidence="11 12">XHU 5031</strain>
    </source>
</reference>
<dbReference type="PROSITE" id="PS50979">
    <property type="entry name" value="BC"/>
    <property type="match status" value="1"/>
</dbReference>
<dbReference type="InterPro" id="IPR050856">
    <property type="entry name" value="Biotin_carboxylase_complex"/>
</dbReference>
<dbReference type="PROSITE" id="PS50975">
    <property type="entry name" value="ATP_GRASP"/>
    <property type="match status" value="1"/>
</dbReference>
<dbReference type="InterPro" id="IPR001882">
    <property type="entry name" value="Biotin_BS"/>
</dbReference>
<dbReference type="PROSITE" id="PS00866">
    <property type="entry name" value="CPSASE_1"/>
    <property type="match status" value="1"/>
</dbReference>
<feature type="region of interest" description="Disordered" evidence="8">
    <location>
        <begin position="753"/>
        <end position="775"/>
    </location>
</feature>
<keyword evidence="3" id="KW-0436">Ligase</keyword>
<dbReference type="SUPFAM" id="SSF51230">
    <property type="entry name" value="Single hybrid motif"/>
    <property type="match status" value="1"/>
</dbReference>
<keyword evidence="5 7" id="KW-0067">ATP-binding</keyword>
<evidence type="ECO:0000259" key="9">
    <source>
        <dbReference type="PROSITE" id="PS50975"/>
    </source>
</evidence>
<dbReference type="Pfam" id="PF02785">
    <property type="entry name" value="Biotin_carb_C"/>
    <property type="match status" value="1"/>
</dbReference>
<dbReference type="PANTHER" id="PTHR18866">
    <property type="entry name" value="CARBOXYLASE:PYRUVATE/ACETYL-COA/PROPIONYL-COA CARBOXYLASE"/>
    <property type="match status" value="1"/>
</dbReference>
<dbReference type="InterPro" id="IPR016185">
    <property type="entry name" value="PreATP-grasp_dom_sf"/>
</dbReference>
<evidence type="ECO:0000256" key="8">
    <source>
        <dbReference type="SAM" id="MobiDB-lite"/>
    </source>
</evidence>
<evidence type="ECO:0000313" key="12">
    <source>
        <dbReference type="Proteomes" id="UP000664617"/>
    </source>
</evidence>
<gene>
    <name evidence="11" type="ORF">J0911_14610</name>
</gene>
<evidence type="ECO:0000256" key="4">
    <source>
        <dbReference type="ARBA" id="ARBA00022741"/>
    </source>
</evidence>
<dbReference type="InterPro" id="IPR005481">
    <property type="entry name" value="BC-like_N"/>
</dbReference>
<feature type="region of interest" description="Disordered" evidence="8">
    <location>
        <begin position="327"/>
        <end position="346"/>
    </location>
</feature>
<dbReference type="PROSITE" id="PS00867">
    <property type="entry name" value="CPSASE_2"/>
    <property type="match status" value="1"/>
</dbReference>